<dbReference type="CDD" id="cd06225">
    <property type="entry name" value="HAMP"/>
    <property type="match status" value="1"/>
</dbReference>
<evidence type="ECO:0000256" key="3">
    <source>
        <dbReference type="ARBA" id="ARBA00029447"/>
    </source>
</evidence>
<keyword evidence="5" id="KW-1133">Transmembrane helix</keyword>
<organism evidence="8 9">
    <name type="scientific">Marinomonas polaris DSM 16579</name>
    <dbReference type="NCBI Taxonomy" id="1122206"/>
    <lineage>
        <taxon>Bacteria</taxon>
        <taxon>Pseudomonadati</taxon>
        <taxon>Pseudomonadota</taxon>
        <taxon>Gammaproteobacteria</taxon>
        <taxon>Oceanospirillales</taxon>
        <taxon>Oceanospirillaceae</taxon>
        <taxon>Marinomonas</taxon>
    </lineage>
</organism>
<evidence type="ECO:0000313" key="9">
    <source>
        <dbReference type="Proteomes" id="UP000184517"/>
    </source>
</evidence>
<feature type="transmembrane region" description="Helical" evidence="5">
    <location>
        <begin position="12"/>
        <end position="33"/>
    </location>
</feature>
<dbReference type="STRING" id="1122206.SAMN02745753_01880"/>
<dbReference type="GO" id="GO:0007165">
    <property type="term" value="P:signal transduction"/>
    <property type="evidence" value="ECO:0007669"/>
    <property type="project" value="UniProtKB-KW"/>
</dbReference>
<name>A0A1M5BA55_9GAMM</name>
<dbReference type="EMBL" id="FQVF01000007">
    <property type="protein sequence ID" value="SHF39286.1"/>
    <property type="molecule type" value="Genomic_DNA"/>
</dbReference>
<keyword evidence="5" id="KW-0472">Membrane</keyword>
<dbReference type="Gene3D" id="1.10.287.950">
    <property type="entry name" value="Methyl-accepting chemotaxis protein"/>
    <property type="match status" value="1"/>
</dbReference>
<evidence type="ECO:0000256" key="2">
    <source>
        <dbReference type="ARBA" id="ARBA00023224"/>
    </source>
</evidence>
<evidence type="ECO:0000256" key="4">
    <source>
        <dbReference type="PROSITE-ProRule" id="PRU00284"/>
    </source>
</evidence>
<gene>
    <name evidence="8" type="ORF">SAMN02745753_01880</name>
</gene>
<dbReference type="PRINTS" id="PR00260">
    <property type="entry name" value="CHEMTRNSDUCR"/>
</dbReference>
<reference evidence="9" key="1">
    <citation type="submission" date="2016-11" db="EMBL/GenBank/DDBJ databases">
        <authorList>
            <person name="Varghese N."/>
            <person name="Submissions S."/>
        </authorList>
    </citation>
    <scope>NUCLEOTIDE SEQUENCE [LARGE SCALE GENOMIC DNA]</scope>
    <source>
        <strain evidence="9">DSM 16579</strain>
    </source>
</reference>
<comment type="subcellular location">
    <subcellularLocation>
        <location evidence="1">Membrane</location>
    </subcellularLocation>
</comment>
<keyword evidence="2 4" id="KW-0807">Transducer</keyword>
<dbReference type="GO" id="GO:0016020">
    <property type="term" value="C:membrane"/>
    <property type="evidence" value="ECO:0007669"/>
    <property type="project" value="UniProtKB-SubCell"/>
</dbReference>
<comment type="similarity">
    <text evidence="3">Belongs to the methyl-accepting chemotaxis (MCP) protein family.</text>
</comment>
<dbReference type="AlphaFoldDB" id="A0A1M5BA55"/>
<dbReference type="Gene3D" id="6.10.340.10">
    <property type="match status" value="1"/>
</dbReference>
<dbReference type="PANTHER" id="PTHR32089">
    <property type="entry name" value="METHYL-ACCEPTING CHEMOTAXIS PROTEIN MCPB"/>
    <property type="match status" value="1"/>
</dbReference>
<dbReference type="SUPFAM" id="SSF58104">
    <property type="entry name" value="Methyl-accepting chemotaxis protein (MCP) signaling domain"/>
    <property type="match status" value="1"/>
</dbReference>
<dbReference type="Proteomes" id="UP000184517">
    <property type="component" value="Unassembled WGS sequence"/>
</dbReference>
<dbReference type="PROSITE" id="PS50885">
    <property type="entry name" value="HAMP"/>
    <property type="match status" value="1"/>
</dbReference>
<sequence length="628" mass="68282">MLSNLSFKTKLFILLITAITGLIIVTAVAMTGLSSQQSANNELRNLSKIQASNDQLSIHMLEIADSLRSISVENYQDYIASAKEQIAQNANIIATNIEKAHSQNLKQTLEENLVELNDYSQALITLIEKRYIIGFDSSSGLRGSVDQMGTEISEDIQKLSLLKREFTNVRKAEAGYLSDPTESNLEEFTSSFDRFDNRIENFGFQDTHGVKANAYRDAILQYGKEYTSLSEIESTFTTQKNQFTESQLKASQLIEDKIQQAETSAEESSTQANATLLAVSIAVILVAALLMLAIGRSVNSTLQNIITDLNKVKKGDMSSKASVNTKRNDEFDQLSQSLNEMTSGLGDVLKDVVSTTDNVSTMSTDLNNTISSIASSNHLVNQRTHSLASATDDISSRLTELSSTTNTLQAHSNETYQSAKSGADTIKLVLSSITDTVNIVNMTSQQLDELGRLSKNIDSVIAMINDLASQTNLLALNAAIEAARAGEAGRGFSVVADEVRALAEKTVDATSKITDIVNTIQQSTQTAISTMESGQDNLKIISENGSKAEEAMRDIESNAMTGSKSTDSMASAIQDVASTAIQMSTEMEEIAQQLNQDTRSIDILADKTKQIQKISEQLAVKTQVFTLV</sequence>
<proteinExistence type="inferred from homology"/>
<dbReference type="OrthoDB" id="6092731at2"/>
<evidence type="ECO:0000256" key="5">
    <source>
        <dbReference type="SAM" id="Phobius"/>
    </source>
</evidence>
<dbReference type="Pfam" id="PF00672">
    <property type="entry name" value="HAMP"/>
    <property type="match status" value="1"/>
</dbReference>
<feature type="domain" description="Methyl-accepting transducer" evidence="6">
    <location>
        <begin position="355"/>
        <end position="591"/>
    </location>
</feature>
<dbReference type="RefSeq" id="WP_072839445.1">
    <property type="nucleotide sequence ID" value="NZ_FQVF01000007.1"/>
</dbReference>
<dbReference type="SMART" id="SM00283">
    <property type="entry name" value="MA"/>
    <property type="match status" value="1"/>
</dbReference>
<dbReference type="SMART" id="SM00304">
    <property type="entry name" value="HAMP"/>
    <property type="match status" value="1"/>
</dbReference>
<dbReference type="Pfam" id="PF00015">
    <property type="entry name" value="MCPsignal"/>
    <property type="match status" value="1"/>
</dbReference>
<evidence type="ECO:0000259" key="7">
    <source>
        <dbReference type="PROSITE" id="PS50885"/>
    </source>
</evidence>
<dbReference type="InterPro" id="IPR004089">
    <property type="entry name" value="MCPsignal_dom"/>
</dbReference>
<evidence type="ECO:0000256" key="1">
    <source>
        <dbReference type="ARBA" id="ARBA00004370"/>
    </source>
</evidence>
<dbReference type="PROSITE" id="PS50111">
    <property type="entry name" value="CHEMOTAXIS_TRANSDUC_2"/>
    <property type="match status" value="1"/>
</dbReference>
<evidence type="ECO:0000259" key="6">
    <source>
        <dbReference type="PROSITE" id="PS50111"/>
    </source>
</evidence>
<dbReference type="GO" id="GO:0004888">
    <property type="term" value="F:transmembrane signaling receptor activity"/>
    <property type="evidence" value="ECO:0007669"/>
    <property type="project" value="InterPro"/>
</dbReference>
<keyword evidence="5" id="KW-0812">Transmembrane</keyword>
<keyword evidence="9" id="KW-1185">Reference proteome</keyword>
<accession>A0A1M5BA55</accession>
<evidence type="ECO:0000313" key="8">
    <source>
        <dbReference type="EMBL" id="SHF39286.1"/>
    </source>
</evidence>
<dbReference type="InterPro" id="IPR004090">
    <property type="entry name" value="Chemotax_Me-accpt_rcpt"/>
</dbReference>
<dbReference type="InterPro" id="IPR003660">
    <property type="entry name" value="HAMP_dom"/>
</dbReference>
<dbReference type="PANTHER" id="PTHR32089:SF112">
    <property type="entry name" value="LYSOZYME-LIKE PROTEIN-RELATED"/>
    <property type="match status" value="1"/>
</dbReference>
<dbReference type="GO" id="GO:0006935">
    <property type="term" value="P:chemotaxis"/>
    <property type="evidence" value="ECO:0007669"/>
    <property type="project" value="InterPro"/>
</dbReference>
<feature type="domain" description="HAMP" evidence="7">
    <location>
        <begin position="296"/>
        <end position="350"/>
    </location>
</feature>
<protein>
    <submittedName>
        <fullName evidence="8">Methyl-accepting chemotaxis protein</fullName>
    </submittedName>
</protein>